<dbReference type="PANTHER" id="PTHR43441">
    <property type="entry name" value="RIBOSOMAL-PROTEIN-SERINE ACETYLTRANSFERASE"/>
    <property type="match status" value="1"/>
</dbReference>
<dbReference type="SUPFAM" id="SSF55729">
    <property type="entry name" value="Acyl-CoA N-acyltransferases (Nat)"/>
    <property type="match status" value="1"/>
</dbReference>
<dbReference type="GO" id="GO:0008999">
    <property type="term" value="F:protein-N-terminal-alanine acetyltransferase activity"/>
    <property type="evidence" value="ECO:0007669"/>
    <property type="project" value="TreeGrafter"/>
</dbReference>
<dbReference type="InterPro" id="IPR051908">
    <property type="entry name" value="Ribosomal_N-acetyltransferase"/>
</dbReference>
<dbReference type="PhylomeDB" id="Q8ERX7"/>
<gene>
    <name evidence="2" type="ordered locus">OB1170</name>
</gene>
<dbReference type="PROSITE" id="PS51186">
    <property type="entry name" value="GNAT"/>
    <property type="match status" value="1"/>
</dbReference>
<proteinExistence type="predicted"/>
<dbReference type="GO" id="GO:1990189">
    <property type="term" value="F:protein N-terminal-serine acetyltransferase activity"/>
    <property type="evidence" value="ECO:0007669"/>
    <property type="project" value="TreeGrafter"/>
</dbReference>
<dbReference type="InterPro" id="IPR016181">
    <property type="entry name" value="Acyl_CoA_acyltransferase"/>
</dbReference>
<dbReference type="eggNOG" id="COG1670">
    <property type="taxonomic scope" value="Bacteria"/>
</dbReference>
<evidence type="ECO:0000259" key="1">
    <source>
        <dbReference type="PROSITE" id="PS51186"/>
    </source>
</evidence>
<name>Q8ERX7_OCEIH</name>
<keyword evidence="2" id="KW-0808">Transferase</keyword>
<keyword evidence="2" id="KW-0012">Acyltransferase</keyword>
<evidence type="ECO:0000313" key="3">
    <source>
        <dbReference type="Proteomes" id="UP000000822"/>
    </source>
</evidence>
<dbReference type="GO" id="GO:0005737">
    <property type="term" value="C:cytoplasm"/>
    <property type="evidence" value="ECO:0007669"/>
    <property type="project" value="TreeGrafter"/>
</dbReference>
<dbReference type="STRING" id="221109.gene:10733409"/>
<reference evidence="2 3" key="2">
    <citation type="journal article" date="2002" name="Nucleic Acids Res.">
        <title>Genome sequence of Oceanobacillus iheyensis isolated from the Iheya Ridge and its unexpected adaptive capabilities to extreme environments.</title>
        <authorList>
            <person name="Takami H."/>
            <person name="Takaki Y."/>
            <person name="Uchiyama I."/>
        </authorList>
    </citation>
    <scope>NUCLEOTIDE SEQUENCE [LARGE SCALE GENOMIC DNA]</scope>
    <source>
        <strain evidence="3">DSM 14371 / CIP 107618 / JCM 11309 / KCTC 3954 / HTE831</strain>
    </source>
</reference>
<organism evidence="2 3">
    <name type="scientific">Oceanobacillus iheyensis (strain DSM 14371 / CIP 107618 / JCM 11309 / KCTC 3954 / HTE831)</name>
    <dbReference type="NCBI Taxonomy" id="221109"/>
    <lineage>
        <taxon>Bacteria</taxon>
        <taxon>Bacillati</taxon>
        <taxon>Bacillota</taxon>
        <taxon>Bacilli</taxon>
        <taxon>Bacillales</taxon>
        <taxon>Bacillaceae</taxon>
        <taxon>Oceanobacillus</taxon>
    </lineage>
</organism>
<feature type="domain" description="N-acetyltransferase" evidence="1">
    <location>
        <begin position="21"/>
        <end position="171"/>
    </location>
</feature>
<dbReference type="InterPro" id="IPR000182">
    <property type="entry name" value="GNAT_dom"/>
</dbReference>
<dbReference type="AlphaFoldDB" id="Q8ERX7"/>
<keyword evidence="3" id="KW-1185">Reference proteome</keyword>
<dbReference type="RefSeq" id="WP_011065570.1">
    <property type="nucleotide sequence ID" value="NC_004193.1"/>
</dbReference>
<dbReference type="Gene3D" id="3.40.630.30">
    <property type="match status" value="1"/>
</dbReference>
<reference evidence="2 3" key="1">
    <citation type="journal article" date="2001" name="FEMS Microbiol. Lett.">
        <title>Oceanobacillus iheyensis gen. nov., sp. nov., a deep-sea extremely halotolerant and alkaliphilic species isolated from a depth of 1050 m on the Iheya Ridge.</title>
        <authorList>
            <person name="Lu J."/>
            <person name="Nogi Y."/>
            <person name="Takami H."/>
        </authorList>
    </citation>
    <scope>NUCLEOTIDE SEQUENCE [LARGE SCALE GENOMIC DNA]</scope>
    <source>
        <strain evidence="3">DSM 14371 / CIP 107618 / JCM 11309 / KCTC 3954 / HTE831</strain>
    </source>
</reference>
<dbReference type="HOGENOM" id="CLU_013985_3_0_9"/>
<evidence type="ECO:0000313" key="2">
    <source>
        <dbReference type="EMBL" id="BAC13126.1"/>
    </source>
</evidence>
<dbReference type="OrthoDB" id="9799321at2"/>
<protein>
    <submittedName>
        <fullName evidence="2">Ribosomal-protein-serine N-acetyltransferase</fullName>
        <ecNumber evidence="2">2.3.1.-</ecNumber>
    </submittedName>
</protein>
<dbReference type="KEGG" id="oih:OB1170"/>
<sequence>MFHIDISKDLYLSIFERRHASDLYPLIERNRAYLSKWLSFPLYTDKIEDTIEFIDKSLERYSNNNGFWMGIWYKDQLVGAIGYLFIDWKAKKTEIGYWLGEEFQGKGCITIATQQLINYAFEMLKLNKVEINVAKQNVKSLQIPKKLGFVEEGTIRDYEYLQGVYHDRIVHGLLQTEWLNQK</sequence>
<dbReference type="PANTHER" id="PTHR43441:SF12">
    <property type="entry name" value="RIBOSOMAL N-ACETYLTRANSFERASE YDAF-RELATED"/>
    <property type="match status" value="1"/>
</dbReference>
<dbReference type="Pfam" id="PF13302">
    <property type="entry name" value="Acetyltransf_3"/>
    <property type="match status" value="1"/>
</dbReference>
<accession>Q8ERX7</accession>
<dbReference type="EMBL" id="BA000028">
    <property type="protein sequence ID" value="BAC13126.1"/>
    <property type="molecule type" value="Genomic_DNA"/>
</dbReference>
<dbReference type="EC" id="2.3.1.-" evidence="2"/>
<dbReference type="Proteomes" id="UP000000822">
    <property type="component" value="Chromosome"/>
</dbReference>